<dbReference type="Pfam" id="PF00368">
    <property type="entry name" value="HMG-CoA_red"/>
    <property type="match status" value="1"/>
</dbReference>
<evidence type="ECO:0000313" key="5">
    <source>
        <dbReference type="Proteomes" id="UP000182149"/>
    </source>
</evidence>
<dbReference type="PRINTS" id="PR00071">
    <property type="entry name" value="HMGCOARDTASE"/>
</dbReference>
<name>A0A1L8QX80_9ENTE</name>
<dbReference type="CDD" id="cd00644">
    <property type="entry name" value="HMG-CoA_reductase_classII"/>
    <property type="match status" value="1"/>
</dbReference>
<keyword evidence="5" id="KW-1185">Reference proteome</keyword>
<protein>
    <recommendedName>
        <fullName evidence="3">3-hydroxy-3-methylglutaryl coenzyme A reductase</fullName>
        <shortName evidence="3">HMG-CoA reductase</shortName>
        <ecNumber evidence="3">1.1.1.88</ecNumber>
    </recommendedName>
</protein>
<dbReference type="UniPathway" id="UPA00257">
    <property type="reaction ID" value="UER00367"/>
</dbReference>
<dbReference type="Gene3D" id="1.10.8.660">
    <property type="match status" value="1"/>
</dbReference>
<proteinExistence type="inferred from homology"/>
<dbReference type="PANTHER" id="PTHR10572">
    <property type="entry name" value="3-HYDROXY-3-METHYLGLUTARYL-COENZYME A REDUCTASE"/>
    <property type="match status" value="1"/>
</dbReference>
<dbReference type="SUPFAM" id="SSF55035">
    <property type="entry name" value="NAD-binding domain of HMG-CoA reductase"/>
    <property type="match status" value="1"/>
</dbReference>
<dbReference type="PROSITE" id="PS50065">
    <property type="entry name" value="HMG_COA_REDUCTASE_4"/>
    <property type="match status" value="1"/>
</dbReference>
<dbReference type="Gene3D" id="3.30.70.420">
    <property type="entry name" value="Hydroxymethylglutaryl-CoA reductase, class I/II, NAD/NADP-binding domain"/>
    <property type="match status" value="1"/>
</dbReference>
<dbReference type="InterPro" id="IPR009029">
    <property type="entry name" value="HMG_CoA_Rdtase_sub-bd_dom_sf"/>
</dbReference>
<reference evidence="4 5" key="1">
    <citation type="submission" date="2014-12" db="EMBL/GenBank/DDBJ databases">
        <title>Draft genome sequences of 29 type strains of Enterococci.</title>
        <authorList>
            <person name="Zhong Z."/>
            <person name="Sun Z."/>
            <person name="Liu W."/>
            <person name="Zhang W."/>
            <person name="Zhang H."/>
        </authorList>
    </citation>
    <scope>NUCLEOTIDE SEQUENCE [LARGE SCALE GENOMIC DNA]</scope>
    <source>
        <strain evidence="4 5">DSM 17690</strain>
    </source>
</reference>
<gene>
    <name evidence="4" type="ORF">RU93_GL000004</name>
</gene>
<dbReference type="EMBL" id="JXKD01000001">
    <property type="protein sequence ID" value="OJG12074.1"/>
    <property type="molecule type" value="Genomic_DNA"/>
</dbReference>
<accession>A0A1L8QX80</accession>
<evidence type="ECO:0000313" key="4">
    <source>
        <dbReference type="EMBL" id="OJG12074.1"/>
    </source>
</evidence>
<dbReference type="Proteomes" id="UP000182149">
    <property type="component" value="Unassembled WGS sequence"/>
</dbReference>
<comment type="caution">
    <text evidence="4">The sequence shown here is derived from an EMBL/GenBank/DDBJ whole genome shotgun (WGS) entry which is preliminary data.</text>
</comment>
<keyword evidence="2 3" id="KW-0560">Oxidoreductase</keyword>
<dbReference type="PROSITE" id="PS01192">
    <property type="entry name" value="HMG_COA_REDUCTASE_3"/>
    <property type="match status" value="1"/>
</dbReference>
<dbReference type="InterPro" id="IPR002202">
    <property type="entry name" value="HMG_CoA_Rdtase"/>
</dbReference>
<evidence type="ECO:0000256" key="2">
    <source>
        <dbReference type="ARBA" id="ARBA00023002"/>
    </source>
</evidence>
<dbReference type="PANTHER" id="PTHR10572:SF24">
    <property type="entry name" value="3-HYDROXY-3-METHYLGLUTARYL-COENZYME A REDUCTASE"/>
    <property type="match status" value="1"/>
</dbReference>
<dbReference type="InterPro" id="IPR023074">
    <property type="entry name" value="HMG_CoA_Rdtase_cat_sf"/>
</dbReference>
<comment type="pathway">
    <text evidence="3">Metabolic intermediate metabolism; (R)-mevalonate degradation; (S)-3-hydroxy-3-methylglutaryl-CoA from (R)-mevalonate: step 1/1.</text>
</comment>
<evidence type="ECO:0000256" key="3">
    <source>
        <dbReference type="RuleBase" id="RU361219"/>
    </source>
</evidence>
<sequence>MEKKFYQLSPKERLAQLSLEGKLTPDMLQALQQTALSDEVANHLIENQISDVSIPLGVVRHFKVNQKDYVIPLATEEPSVVAACSNGAKMVAQSEGFTSSMHRKELRGQIVFMNVQAADTLVETIEANKAAIFQRAKESYPSIVQRGGGLTEVQIRRFVENPMFLSVDFIVDTKDAMGANIMNTILEGTANLFREWFDETILFSILSNYATESLVTATCLVPFSALSKGGDGEEVAMKIAAASTFAQLDPYRATTHNKGIMNGIDALVLATGNDTRAMAAAAHAYAARDGQYRGLSQWTVTADGLRGEITLPVTIGTVGGATRVLPKAQAVLALLQVSSAKELAEVIAAVGLAQNLAALRALVTEGIQKGHMSLQARSLALSVGAKGEEVTAVATSLKKGVMNEQHAKAILAALRSE</sequence>
<dbReference type="PROSITE" id="PS00318">
    <property type="entry name" value="HMG_COA_REDUCTASE_2"/>
    <property type="match status" value="1"/>
</dbReference>
<dbReference type="GO" id="GO:0140643">
    <property type="term" value="F:hydroxymethylglutaryl-CoA reductase (NADH) activity"/>
    <property type="evidence" value="ECO:0007669"/>
    <property type="project" value="UniProtKB-EC"/>
</dbReference>
<dbReference type="NCBIfam" id="TIGR00532">
    <property type="entry name" value="HMG_CoA_R_NAD"/>
    <property type="match status" value="1"/>
</dbReference>
<dbReference type="InterPro" id="IPR009023">
    <property type="entry name" value="HMG_CoA_Rdtase_NAD(P)-bd_sf"/>
</dbReference>
<dbReference type="AlphaFoldDB" id="A0A1L8QX80"/>
<dbReference type="InterPro" id="IPR004553">
    <property type="entry name" value="HMG_CoA_Rdtase_bac-typ"/>
</dbReference>
<dbReference type="GO" id="GO:0015936">
    <property type="term" value="P:coenzyme A metabolic process"/>
    <property type="evidence" value="ECO:0007669"/>
    <property type="project" value="InterPro"/>
</dbReference>
<dbReference type="SUPFAM" id="SSF56542">
    <property type="entry name" value="Substrate-binding domain of HMG-CoA reductase"/>
    <property type="match status" value="1"/>
</dbReference>
<evidence type="ECO:0000256" key="1">
    <source>
        <dbReference type="ARBA" id="ARBA00007661"/>
    </source>
</evidence>
<dbReference type="EC" id="1.1.1.88" evidence="3"/>
<comment type="catalytic activity">
    <reaction evidence="3">
        <text>(R)-mevalonate + 2 NAD(+) + CoA = (3S)-3-hydroxy-3-methylglutaryl-CoA + 2 NADH + 2 H(+)</text>
        <dbReference type="Rhea" id="RHEA:14833"/>
        <dbReference type="ChEBI" id="CHEBI:15378"/>
        <dbReference type="ChEBI" id="CHEBI:36464"/>
        <dbReference type="ChEBI" id="CHEBI:43074"/>
        <dbReference type="ChEBI" id="CHEBI:57287"/>
        <dbReference type="ChEBI" id="CHEBI:57540"/>
        <dbReference type="ChEBI" id="CHEBI:57945"/>
        <dbReference type="EC" id="1.1.1.88"/>
    </reaction>
</comment>
<comment type="similarity">
    <text evidence="1 3">Belongs to the HMG-CoA reductase family.</text>
</comment>
<dbReference type="GO" id="GO:0004420">
    <property type="term" value="F:hydroxymethylglutaryl-CoA reductase (NADPH) activity"/>
    <property type="evidence" value="ECO:0007669"/>
    <property type="project" value="InterPro"/>
</dbReference>
<dbReference type="InterPro" id="IPR023076">
    <property type="entry name" value="HMG_CoA_Rdtase_CS"/>
</dbReference>
<dbReference type="Gene3D" id="3.90.770.10">
    <property type="entry name" value="3-hydroxy-3-methylglutaryl-coenzyme A Reductase, Chain A, domain 2"/>
    <property type="match status" value="1"/>
</dbReference>
<dbReference type="STRING" id="328396.RU93_GL000004"/>
<organism evidence="4 5">
    <name type="scientific">Enterococcus aquimarinus</name>
    <dbReference type="NCBI Taxonomy" id="328396"/>
    <lineage>
        <taxon>Bacteria</taxon>
        <taxon>Bacillati</taxon>
        <taxon>Bacillota</taxon>
        <taxon>Bacilli</taxon>
        <taxon>Lactobacillales</taxon>
        <taxon>Enterococcaceae</taxon>
        <taxon>Enterococcus</taxon>
    </lineage>
</organism>
<keyword evidence="3" id="KW-0520">NAD</keyword>
<dbReference type="OrthoDB" id="9764892at2"/>